<dbReference type="Proteomes" id="UP001595855">
    <property type="component" value="Unassembled WGS sequence"/>
</dbReference>
<dbReference type="PROSITE" id="PS51257">
    <property type="entry name" value="PROKAR_LIPOPROTEIN"/>
    <property type="match status" value="1"/>
</dbReference>
<proteinExistence type="inferred from homology"/>
<feature type="domain" description="Carboxylesterase type B" evidence="5">
    <location>
        <begin position="38"/>
        <end position="493"/>
    </location>
</feature>
<dbReference type="InterPro" id="IPR002018">
    <property type="entry name" value="CarbesteraseB"/>
</dbReference>
<name>A0ABV9X5L2_9ACTN</name>
<gene>
    <name evidence="6" type="ORF">ACFPRC_36885</name>
</gene>
<evidence type="ECO:0000256" key="3">
    <source>
        <dbReference type="RuleBase" id="RU361235"/>
    </source>
</evidence>
<sequence length="538" mass="57376">MVKKTTRAALPLALALGITATATVSGACGGREKPARVSSVVRTDAGLVRGVSSGDVRVFEGMRYAAPPSGKRRWAPPEPVESWSGVRDATKPGAACPQTGLTPPAGPRSDTEDCLSLNVTTPRGKSAAARPVMVYLHGGDHTDGEGAMHGAHRLSAQGDVVVVTVNYRLGALGYLAHPALEQAGRDESGNYGFLDQQAALRWVRSNAAAFGGDPDNVTLFGQSAGAASTCAHLVAPSSAGLFDRVILQSGSCLDEENVRTRSEALRAGVSGATGIEKTHGLDDWRDARPAQLVNPFGQGPAYGPVYGGELLPRTPAEAFAEGEFNKVPVLQGFNGQEGRAGAYAAEEMKKAVTDDPGARLDEGDYLERLREQFGEEAAGEIAARYPVAAYRDSPALALGEVLTDSHLGRLTVESNRVLARQVRTYTYTFDDRETPWYADEETYPKPSFPMGASHTFELPYLFELEEIAPLDEAQRALSEVLIRTWSRFARTGTTDWAPGTPSSANARSFASGPEGLRSVGLAEEYRFGFWESLPASRS</sequence>
<accession>A0ABV9X5L2</accession>
<dbReference type="Pfam" id="PF00135">
    <property type="entry name" value="COesterase"/>
    <property type="match status" value="1"/>
</dbReference>
<reference evidence="7" key="1">
    <citation type="journal article" date="2019" name="Int. J. Syst. Evol. Microbiol.">
        <title>The Global Catalogue of Microorganisms (GCM) 10K type strain sequencing project: providing services to taxonomists for standard genome sequencing and annotation.</title>
        <authorList>
            <consortium name="The Broad Institute Genomics Platform"/>
            <consortium name="The Broad Institute Genome Sequencing Center for Infectious Disease"/>
            <person name="Wu L."/>
            <person name="Ma J."/>
        </authorList>
    </citation>
    <scope>NUCLEOTIDE SEQUENCE [LARGE SCALE GENOMIC DNA]</scope>
    <source>
        <strain evidence="7">CGMCC 4.1542</strain>
    </source>
</reference>
<feature type="signal peptide" evidence="3">
    <location>
        <begin position="1"/>
        <end position="27"/>
    </location>
</feature>
<evidence type="ECO:0000256" key="2">
    <source>
        <dbReference type="ARBA" id="ARBA00022801"/>
    </source>
</evidence>
<dbReference type="SUPFAM" id="SSF53474">
    <property type="entry name" value="alpha/beta-Hydrolases"/>
    <property type="match status" value="1"/>
</dbReference>
<evidence type="ECO:0000259" key="5">
    <source>
        <dbReference type="Pfam" id="PF00135"/>
    </source>
</evidence>
<feature type="chain" id="PRO_5044981595" description="Carboxylic ester hydrolase" evidence="3">
    <location>
        <begin position="28"/>
        <end position="538"/>
    </location>
</feature>
<dbReference type="InterPro" id="IPR019826">
    <property type="entry name" value="Carboxylesterase_B_AS"/>
</dbReference>
<keyword evidence="3" id="KW-0732">Signal</keyword>
<dbReference type="PROSITE" id="PS00122">
    <property type="entry name" value="CARBOXYLESTERASE_B_1"/>
    <property type="match status" value="1"/>
</dbReference>
<dbReference type="InterPro" id="IPR050309">
    <property type="entry name" value="Type-B_Carboxylest/Lipase"/>
</dbReference>
<dbReference type="EMBL" id="JBHSJO010000003">
    <property type="protein sequence ID" value="MFC5020394.1"/>
    <property type="molecule type" value="Genomic_DNA"/>
</dbReference>
<dbReference type="EC" id="3.1.1.-" evidence="3"/>
<dbReference type="RefSeq" id="WP_344505073.1">
    <property type="nucleotide sequence ID" value="NZ_BAAATN010000022.1"/>
</dbReference>
<comment type="caution">
    <text evidence="6">The sequence shown here is derived from an EMBL/GenBank/DDBJ whole genome shotgun (WGS) entry which is preliminary data.</text>
</comment>
<dbReference type="InterPro" id="IPR029058">
    <property type="entry name" value="AB_hydrolase_fold"/>
</dbReference>
<keyword evidence="7" id="KW-1185">Reference proteome</keyword>
<evidence type="ECO:0000256" key="4">
    <source>
        <dbReference type="SAM" id="MobiDB-lite"/>
    </source>
</evidence>
<evidence type="ECO:0000313" key="6">
    <source>
        <dbReference type="EMBL" id="MFC5020394.1"/>
    </source>
</evidence>
<protein>
    <recommendedName>
        <fullName evidence="3">Carboxylic ester hydrolase</fullName>
        <ecNumber evidence="3">3.1.1.-</ecNumber>
    </recommendedName>
</protein>
<keyword evidence="2 3" id="KW-0378">Hydrolase</keyword>
<organism evidence="6 7">
    <name type="scientific">Streptomyces lienomycini</name>
    <dbReference type="NCBI Taxonomy" id="284035"/>
    <lineage>
        <taxon>Bacteria</taxon>
        <taxon>Bacillati</taxon>
        <taxon>Actinomycetota</taxon>
        <taxon>Actinomycetes</taxon>
        <taxon>Kitasatosporales</taxon>
        <taxon>Streptomycetaceae</taxon>
        <taxon>Streptomyces</taxon>
    </lineage>
</organism>
<dbReference type="PANTHER" id="PTHR11559">
    <property type="entry name" value="CARBOXYLESTERASE"/>
    <property type="match status" value="1"/>
</dbReference>
<comment type="similarity">
    <text evidence="1 3">Belongs to the type-B carboxylesterase/lipase family.</text>
</comment>
<evidence type="ECO:0000313" key="7">
    <source>
        <dbReference type="Proteomes" id="UP001595855"/>
    </source>
</evidence>
<dbReference type="Gene3D" id="3.40.50.1820">
    <property type="entry name" value="alpha/beta hydrolase"/>
    <property type="match status" value="1"/>
</dbReference>
<evidence type="ECO:0000256" key="1">
    <source>
        <dbReference type="ARBA" id="ARBA00005964"/>
    </source>
</evidence>
<feature type="region of interest" description="Disordered" evidence="4">
    <location>
        <begin position="68"/>
        <end position="114"/>
    </location>
</feature>